<name>J0DGA4_9BIFI</name>
<dbReference type="RefSeq" id="WP_007147190.1">
    <property type="nucleotide sequence ID" value="NZ_AKCI01000001.1"/>
</dbReference>
<evidence type="ECO:0000313" key="3">
    <source>
        <dbReference type="EMBL" id="EJD65358.1"/>
    </source>
</evidence>
<dbReference type="Proteomes" id="UP000006415">
    <property type="component" value="Unassembled WGS sequence"/>
</dbReference>
<dbReference type="OrthoDB" id="3232424at2"/>
<evidence type="ECO:0000256" key="2">
    <source>
        <dbReference type="SAM" id="Phobius"/>
    </source>
</evidence>
<gene>
    <name evidence="3" type="ORF">HMPREF9156_00122</name>
</gene>
<feature type="compositionally biased region" description="Basic and acidic residues" evidence="1">
    <location>
        <begin position="29"/>
        <end position="42"/>
    </location>
</feature>
<keyword evidence="2" id="KW-0472">Membrane</keyword>
<dbReference type="eggNOG" id="ENOG5031E4N">
    <property type="taxonomic scope" value="Bacteria"/>
</dbReference>
<feature type="region of interest" description="Disordered" evidence="1">
    <location>
        <begin position="29"/>
        <end position="57"/>
    </location>
</feature>
<dbReference type="HOGENOM" id="CLU_083826_0_0_11"/>
<evidence type="ECO:0000313" key="4">
    <source>
        <dbReference type="Proteomes" id="UP000006415"/>
    </source>
</evidence>
<dbReference type="AlphaFoldDB" id="J0DGA4"/>
<organism evidence="3 4">
    <name type="scientific">Scardovia wiggsiae F0424</name>
    <dbReference type="NCBI Taxonomy" id="857290"/>
    <lineage>
        <taxon>Bacteria</taxon>
        <taxon>Bacillati</taxon>
        <taxon>Actinomycetota</taxon>
        <taxon>Actinomycetes</taxon>
        <taxon>Bifidobacteriales</taxon>
        <taxon>Bifidobacteriaceae</taxon>
        <taxon>Scardovia</taxon>
    </lineage>
</organism>
<keyword evidence="4" id="KW-1185">Reference proteome</keyword>
<proteinExistence type="predicted"/>
<feature type="region of interest" description="Disordered" evidence="1">
    <location>
        <begin position="163"/>
        <end position="183"/>
    </location>
</feature>
<feature type="compositionally biased region" description="Basic residues" evidence="1">
    <location>
        <begin position="43"/>
        <end position="52"/>
    </location>
</feature>
<dbReference type="EMBL" id="AGZS01000001">
    <property type="protein sequence ID" value="EJD65358.1"/>
    <property type="molecule type" value="Genomic_DNA"/>
</dbReference>
<evidence type="ECO:0000256" key="1">
    <source>
        <dbReference type="SAM" id="MobiDB-lite"/>
    </source>
</evidence>
<accession>J0DGA4</accession>
<feature type="transmembrane region" description="Helical" evidence="2">
    <location>
        <begin position="138"/>
        <end position="158"/>
    </location>
</feature>
<keyword evidence="2" id="KW-0812">Transmembrane</keyword>
<sequence>MTRNKHDGSLQDPDPSDASWEAFAREHKEELSDIAGSKDARRFERHARRAKEKHNEKGKFSYTDFKNSAFVSGGQPGPRSFRTSWLDADSLDNRFTAPETVDSFSVQAAGGIFTGVACILLGIIAVLCAVCFPQLSQLLAICAAVLFLIALGIFAGIIRSSRKTRHTDSPGSGNPPFADGAQI</sequence>
<comment type="caution">
    <text evidence="3">The sequence shown here is derived from an EMBL/GenBank/DDBJ whole genome shotgun (WGS) entry which is preliminary data.</text>
</comment>
<keyword evidence="2" id="KW-1133">Transmembrane helix</keyword>
<feature type="transmembrane region" description="Helical" evidence="2">
    <location>
        <begin position="112"/>
        <end position="132"/>
    </location>
</feature>
<reference evidence="3 4" key="1">
    <citation type="submission" date="2012-01" db="EMBL/GenBank/DDBJ databases">
        <title>The Genome Sequence of Scardovia wiggsiae F0424.</title>
        <authorList>
            <consortium name="The Broad Institute Genome Sequencing Platform"/>
            <person name="Earl A."/>
            <person name="Ward D."/>
            <person name="Feldgarden M."/>
            <person name="Gevers D."/>
            <person name="Izard J."/>
            <person name="Ganesan A."/>
            <person name="Baranova O.V."/>
            <person name="Blanton J.M."/>
            <person name="Tanner A.C."/>
            <person name="Mathney J."/>
            <person name="Dewhirst F.E."/>
            <person name="Young S.K."/>
            <person name="Zeng Q."/>
            <person name="Gargeya S."/>
            <person name="Fitzgerald M."/>
            <person name="Haas B."/>
            <person name="Abouelleil A."/>
            <person name="Alvarado L."/>
            <person name="Arachchi H.M."/>
            <person name="Berlin A."/>
            <person name="Chapman S.B."/>
            <person name="Gearin G."/>
            <person name="Goldberg J."/>
            <person name="Griggs A."/>
            <person name="Gujja S."/>
            <person name="Hansen M."/>
            <person name="Heiman D."/>
            <person name="Howarth C."/>
            <person name="Larimer J."/>
            <person name="Lui A."/>
            <person name="MacDonald P.J.P."/>
            <person name="McCowen C."/>
            <person name="Montmayeur A."/>
            <person name="Murphy C."/>
            <person name="Neiman D."/>
            <person name="Pearson M."/>
            <person name="Priest M."/>
            <person name="Roberts A."/>
            <person name="Saif S."/>
            <person name="Shea T."/>
            <person name="Sisk P."/>
            <person name="Stolte C."/>
            <person name="Sykes S."/>
            <person name="Wortman J."/>
            <person name="Nusbaum C."/>
            <person name="Birren B."/>
        </authorList>
    </citation>
    <scope>NUCLEOTIDE SEQUENCE [LARGE SCALE GENOMIC DNA]</scope>
    <source>
        <strain evidence="3 4">F0424</strain>
    </source>
</reference>
<protein>
    <submittedName>
        <fullName evidence="3">Uncharacterized protein</fullName>
    </submittedName>
</protein>